<reference evidence="3" key="1">
    <citation type="submission" date="2014-01" db="EMBL/GenBank/DDBJ databases">
        <title>The Genome Sequence of Anopheles melas CM1001059_A (V2).</title>
        <authorList>
            <consortium name="The Broad Institute Genomics Platform"/>
            <person name="Neafsey D.E."/>
            <person name="Besansky N."/>
            <person name="Howell P."/>
            <person name="Walton C."/>
            <person name="Young S.K."/>
            <person name="Zeng Q."/>
            <person name="Gargeya S."/>
            <person name="Fitzgerald M."/>
            <person name="Haas B."/>
            <person name="Abouelleil A."/>
            <person name="Allen A.W."/>
            <person name="Alvarado L."/>
            <person name="Arachchi H.M."/>
            <person name="Berlin A.M."/>
            <person name="Chapman S.B."/>
            <person name="Gainer-Dewar J."/>
            <person name="Goldberg J."/>
            <person name="Griggs A."/>
            <person name="Gujja S."/>
            <person name="Hansen M."/>
            <person name="Howarth C."/>
            <person name="Imamovic A."/>
            <person name="Ireland A."/>
            <person name="Larimer J."/>
            <person name="McCowan C."/>
            <person name="Murphy C."/>
            <person name="Pearson M."/>
            <person name="Poon T.W."/>
            <person name="Priest M."/>
            <person name="Roberts A."/>
            <person name="Saif S."/>
            <person name="Shea T."/>
            <person name="Sisk P."/>
            <person name="Sykes S."/>
            <person name="Wortman J."/>
            <person name="Nusbaum C."/>
            <person name="Birren B."/>
        </authorList>
    </citation>
    <scope>NUCLEOTIDE SEQUENCE [LARGE SCALE GENOMIC DNA]</scope>
    <source>
        <strain evidence="3">CM1001059</strain>
    </source>
</reference>
<protein>
    <submittedName>
        <fullName evidence="2">Uncharacterized protein</fullName>
    </submittedName>
</protein>
<organism evidence="2 3">
    <name type="scientific">Anopheles melas</name>
    <dbReference type="NCBI Taxonomy" id="34690"/>
    <lineage>
        <taxon>Eukaryota</taxon>
        <taxon>Metazoa</taxon>
        <taxon>Ecdysozoa</taxon>
        <taxon>Arthropoda</taxon>
        <taxon>Hexapoda</taxon>
        <taxon>Insecta</taxon>
        <taxon>Pterygota</taxon>
        <taxon>Neoptera</taxon>
        <taxon>Endopterygota</taxon>
        <taxon>Diptera</taxon>
        <taxon>Nematocera</taxon>
        <taxon>Culicoidea</taxon>
        <taxon>Culicidae</taxon>
        <taxon>Anophelinae</taxon>
        <taxon>Anopheles</taxon>
    </lineage>
</organism>
<dbReference type="AlphaFoldDB" id="A0A182TJR1"/>
<evidence type="ECO:0000256" key="1">
    <source>
        <dbReference type="SAM" id="MobiDB-lite"/>
    </source>
</evidence>
<name>A0A182TJR1_9DIPT</name>
<accession>A0A182TJR1</accession>
<keyword evidence="3" id="KW-1185">Reference proteome</keyword>
<evidence type="ECO:0000313" key="3">
    <source>
        <dbReference type="Proteomes" id="UP000075902"/>
    </source>
</evidence>
<reference evidence="2" key="2">
    <citation type="submission" date="2020-05" db="UniProtKB">
        <authorList>
            <consortium name="EnsemblMetazoa"/>
        </authorList>
    </citation>
    <scope>IDENTIFICATION</scope>
    <source>
        <strain evidence="2">CM1001059</strain>
    </source>
</reference>
<dbReference type="VEuPathDB" id="VectorBase:AMEC003567"/>
<feature type="region of interest" description="Disordered" evidence="1">
    <location>
        <begin position="143"/>
        <end position="168"/>
    </location>
</feature>
<dbReference type="Proteomes" id="UP000075902">
    <property type="component" value="Unassembled WGS sequence"/>
</dbReference>
<sequence>MSGLLANSNSANESVVEDVSNPAKKNTNACAATSSSVSFCSPSVVSSSTVPLFLSCISRLRKSGRSIEFRSRSATVSVTSGIKNDVTSPDSTGRRNRFASFLNEMSANVSIFRHAGGLNTLSPISSSLEPPFLSELHCSPNAHEPTTSQVKHCDSSFTSNGSSRSTNRFTVARNSSPISQIVLNISLILPDVNHIVEVNLGPDALHVAQREGRFQLG</sequence>
<feature type="compositionally biased region" description="Low complexity" evidence="1">
    <location>
        <begin position="155"/>
        <end position="168"/>
    </location>
</feature>
<dbReference type="EnsemblMetazoa" id="AMEC003567-RA">
    <property type="protein sequence ID" value="AMEC003567-PA"/>
    <property type="gene ID" value="AMEC003567"/>
</dbReference>
<evidence type="ECO:0000313" key="2">
    <source>
        <dbReference type="EnsemblMetazoa" id="AMEC003567-PA"/>
    </source>
</evidence>
<proteinExistence type="predicted"/>